<dbReference type="EMBL" id="LAZR01033029">
    <property type="protein sequence ID" value="KKL49237.1"/>
    <property type="molecule type" value="Genomic_DNA"/>
</dbReference>
<comment type="caution">
    <text evidence="1">The sequence shown here is derived from an EMBL/GenBank/DDBJ whole genome shotgun (WGS) entry which is preliminary data.</text>
</comment>
<organism evidence="1">
    <name type="scientific">marine sediment metagenome</name>
    <dbReference type="NCBI Taxonomy" id="412755"/>
    <lineage>
        <taxon>unclassified sequences</taxon>
        <taxon>metagenomes</taxon>
        <taxon>ecological metagenomes</taxon>
    </lineage>
</organism>
<dbReference type="AlphaFoldDB" id="A0A0F9FDL6"/>
<accession>A0A0F9FDL6</accession>
<sequence>MTDTETKLKQAKKDRDLALAEANNEVDRLAKLVAEEKKPKLRHGDYCQTSDKEHTYVALYSRKDIYDFEIWGKNDYGIYVNGSIKKDNTHYTPTGLSIFTDLKAIKPLANFKVKCSAYNESTEFYARIDANKRVSIEINDNGQWCWATLDELDKIILNLRGMQLKLNQDKEKT</sequence>
<reference evidence="1" key="1">
    <citation type="journal article" date="2015" name="Nature">
        <title>Complex archaea that bridge the gap between prokaryotes and eukaryotes.</title>
        <authorList>
            <person name="Spang A."/>
            <person name="Saw J.H."/>
            <person name="Jorgensen S.L."/>
            <person name="Zaremba-Niedzwiedzka K."/>
            <person name="Martijn J."/>
            <person name="Lind A.E."/>
            <person name="van Eijk R."/>
            <person name="Schleper C."/>
            <person name="Guy L."/>
            <person name="Ettema T.J."/>
        </authorList>
    </citation>
    <scope>NUCLEOTIDE SEQUENCE</scope>
</reference>
<name>A0A0F9FDL6_9ZZZZ</name>
<proteinExistence type="predicted"/>
<protein>
    <submittedName>
        <fullName evidence="1">Uncharacterized protein</fullName>
    </submittedName>
</protein>
<evidence type="ECO:0000313" key="1">
    <source>
        <dbReference type="EMBL" id="KKL49237.1"/>
    </source>
</evidence>
<gene>
    <name evidence="1" type="ORF">LCGC14_2317520</name>
</gene>